<dbReference type="Pfam" id="PF06458">
    <property type="entry name" value="MucBP"/>
    <property type="match status" value="6"/>
</dbReference>
<feature type="compositionally biased region" description="Polar residues" evidence="6">
    <location>
        <begin position="475"/>
        <end position="490"/>
    </location>
</feature>
<evidence type="ECO:0000256" key="4">
    <source>
        <dbReference type="ARBA" id="ARBA00022737"/>
    </source>
</evidence>
<evidence type="ECO:0000256" key="2">
    <source>
        <dbReference type="ARBA" id="ARBA00022525"/>
    </source>
</evidence>
<dbReference type="NCBIfam" id="TIGR01167">
    <property type="entry name" value="LPXTG_anchor"/>
    <property type="match status" value="1"/>
</dbReference>
<keyword evidence="2" id="KW-0964">Secreted</keyword>
<dbReference type="Proteomes" id="UP000198402">
    <property type="component" value="Unassembled WGS sequence"/>
</dbReference>
<dbReference type="STRING" id="1302250.GCA_001313225_03407"/>
<protein>
    <recommendedName>
        <fullName evidence="7">Gram-positive cocci surface proteins LPxTG domain-containing protein</fullName>
    </recommendedName>
</protein>
<evidence type="ECO:0000313" key="8">
    <source>
        <dbReference type="EMBL" id="GAX02363.1"/>
    </source>
</evidence>
<dbReference type="AlphaFoldDB" id="A0A1Z5IKS9"/>
<feature type="region of interest" description="Disordered" evidence="6">
    <location>
        <begin position="104"/>
        <end position="129"/>
    </location>
</feature>
<feature type="compositionally biased region" description="Polar residues" evidence="6">
    <location>
        <begin position="410"/>
        <end position="434"/>
    </location>
</feature>
<evidence type="ECO:0000256" key="1">
    <source>
        <dbReference type="ARBA" id="ARBA00022512"/>
    </source>
</evidence>
<proteinExistence type="predicted"/>
<sequence length="593" mass="61374">MIPSNQGDQTVPNVTGKTGEHVTVDVPLLKGYTADKPTVPATVNADGTITVDNPTTIGKVNYTPNDAKANVTIPSNQGDQTVPNVTGKTGDKVNVDVPSLKGYTPDKTTVPATVNPDGTITVDNPTTTGKVTYTPNNAKANVTIPSNQGDQTVPDVTGKTGEHVDVTVPVKPGYTADKPTVPATVNADGTITVDNPTTTGKVTYTPNDAKANVTIPSNQGDQTVPNVTGKTGEHVDVTVPVKPGYTADKSTVPATVNADGTITVDNPTTTGKVNYTPNDAKANVTIPSNQGDQTVPNVTGKTGEHVTVDVPPLEGYTPDKTTVPATVNADGTITVDNPTTIGKVTYTPNDAKANVTIPSNQGDQTVPDVTGKTGEHVDVTVPVKPGYTADKPMVPATVNADGTITVDNPTTTGKVTYTPNAVTTDETVAGNENGQAVPDPTDSSNKDDQTVPDTTDSSNESGQAVTDGTDKTNKKTVASVSQQNNNINNKQTVIVETKSDSTAQATQAVTHGTAEHSILGVANKKAVVGQQTVIDNNSQHLNKAQVKGQAMGTSNKLPQTDESQSNSIFAKIGLELMGILALVGFAKKKRKHD</sequence>
<accession>A0A1Z5IKS9</accession>
<reference evidence="8 9" key="1">
    <citation type="submission" date="2015-11" db="EMBL/GenBank/DDBJ databases">
        <title>Draft genome sequences of new species of the genus Lactobacillus isolated from orchardgrass silage.</title>
        <authorList>
            <person name="Tohno M."/>
            <person name="Tanizawa Y."/>
            <person name="Arita M."/>
        </authorList>
    </citation>
    <scope>NUCLEOTIDE SEQUENCE [LARGE SCALE GENOMIC DNA]</scope>
    <source>
        <strain evidence="8 9">IWT126</strain>
    </source>
</reference>
<evidence type="ECO:0000256" key="3">
    <source>
        <dbReference type="ARBA" id="ARBA00022729"/>
    </source>
</evidence>
<dbReference type="EMBL" id="BCMG01000017">
    <property type="protein sequence ID" value="GAX02363.1"/>
    <property type="molecule type" value="Genomic_DNA"/>
</dbReference>
<feature type="domain" description="Gram-positive cocci surface proteins LPxTG" evidence="7">
    <location>
        <begin position="557"/>
        <end position="593"/>
    </location>
</feature>
<keyword evidence="1" id="KW-0134">Cell wall</keyword>
<organism evidence="8 9">
    <name type="scientific">Secundilactobacillus silagei JCM 19001</name>
    <dbReference type="NCBI Taxonomy" id="1302250"/>
    <lineage>
        <taxon>Bacteria</taxon>
        <taxon>Bacillati</taxon>
        <taxon>Bacillota</taxon>
        <taxon>Bacilli</taxon>
        <taxon>Lactobacillales</taxon>
        <taxon>Lactobacillaceae</taxon>
        <taxon>Secundilactobacillus</taxon>
    </lineage>
</organism>
<gene>
    <name evidence="8" type="ORF">IWT126_02432</name>
</gene>
<dbReference type="InterPro" id="IPR009459">
    <property type="entry name" value="MucBP_dom"/>
</dbReference>
<evidence type="ECO:0000313" key="9">
    <source>
        <dbReference type="Proteomes" id="UP000198402"/>
    </source>
</evidence>
<keyword evidence="9" id="KW-1185">Reference proteome</keyword>
<feature type="compositionally biased region" description="Polar residues" evidence="6">
    <location>
        <begin position="286"/>
        <end position="300"/>
    </location>
</feature>
<feature type="region of interest" description="Disordered" evidence="6">
    <location>
        <begin position="410"/>
        <end position="490"/>
    </location>
</feature>
<feature type="compositionally biased region" description="Polar residues" evidence="6">
    <location>
        <begin position="214"/>
        <end position="229"/>
    </location>
</feature>
<dbReference type="PROSITE" id="PS50847">
    <property type="entry name" value="GRAM_POS_ANCHORING"/>
    <property type="match status" value="1"/>
</dbReference>
<feature type="region of interest" description="Disordered" evidence="6">
    <location>
        <begin position="286"/>
        <end position="321"/>
    </location>
</feature>
<feature type="region of interest" description="Disordered" evidence="6">
    <location>
        <begin position="352"/>
        <end position="373"/>
    </location>
</feature>
<name>A0A1Z5IKS9_9LACO</name>
<keyword evidence="4" id="KW-0677">Repeat</keyword>
<keyword evidence="5" id="KW-0572">Peptidoglycan-anchor</keyword>
<evidence type="ECO:0000256" key="6">
    <source>
        <dbReference type="SAM" id="MobiDB-lite"/>
    </source>
</evidence>
<feature type="compositionally biased region" description="Polar residues" evidence="6">
    <location>
        <begin position="106"/>
        <end position="129"/>
    </location>
</feature>
<evidence type="ECO:0000259" key="7">
    <source>
        <dbReference type="PROSITE" id="PS50847"/>
    </source>
</evidence>
<dbReference type="InterPro" id="IPR019931">
    <property type="entry name" value="LPXTG_anchor"/>
</dbReference>
<comment type="caution">
    <text evidence="8">The sequence shown here is derived from an EMBL/GenBank/DDBJ whole genome shotgun (WGS) entry which is preliminary data.</text>
</comment>
<evidence type="ECO:0000256" key="5">
    <source>
        <dbReference type="ARBA" id="ARBA00023088"/>
    </source>
</evidence>
<keyword evidence="3" id="KW-0732">Signal</keyword>
<feature type="compositionally biased region" description="Polar residues" evidence="6">
    <location>
        <begin position="451"/>
        <end position="466"/>
    </location>
</feature>
<feature type="region of interest" description="Disordered" evidence="6">
    <location>
        <begin position="210"/>
        <end position="231"/>
    </location>
</feature>